<dbReference type="AlphaFoldDB" id="A0A4R5YBF4"/>
<feature type="transmembrane region" description="Helical" evidence="1">
    <location>
        <begin position="106"/>
        <end position="126"/>
    </location>
</feature>
<feature type="transmembrane region" description="Helical" evidence="1">
    <location>
        <begin position="322"/>
        <end position="341"/>
    </location>
</feature>
<proteinExistence type="predicted"/>
<feature type="transmembrane region" description="Helical" evidence="1">
    <location>
        <begin position="55"/>
        <end position="74"/>
    </location>
</feature>
<sequence length="358" mass="37821">MNASRLWTIARLDLTQRIRTVAWYVLLGVFALILVGTTALSFLSFSGQEDSGPGVYSVVVLITLLLVVLVSPTLSGNSINGDRDAATLAALQVTQATTTEIVLGKFLAAWLTGLAFAAVAVPFLVIATLGGGVEPPTVLASTAILVLETGVVAALGTAISGVLSRPLFSVAATYLVVAALTLGSPIAFGLIGSSITSERVDRYQAAEYDVDGAPICKDGVTRCASTPEDWVCSEWETTVSPIMRFDYVWWILAANPFVILADATPGGFDDQGYPEDLFSGVKSTVRQAQIAPELVSSYSECQEPEADGPTPEDIVASTVPSWFVGLGGQIVLAALLLWWAIMRTRTPARRLPPGTRIA</sequence>
<feature type="transmembrane region" description="Helical" evidence="1">
    <location>
        <begin position="21"/>
        <end position="43"/>
    </location>
</feature>
<accession>A0A4R5YBF4</accession>
<keyword evidence="1" id="KW-1133">Transmembrane helix</keyword>
<feature type="transmembrane region" description="Helical" evidence="1">
    <location>
        <begin position="171"/>
        <end position="191"/>
    </location>
</feature>
<keyword evidence="1" id="KW-0812">Transmembrane</keyword>
<reference evidence="2 3" key="1">
    <citation type="submission" date="2019-03" db="EMBL/GenBank/DDBJ databases">
        <title>Genome Sequencing and Assembly of Various Microbes Isolated from Partially Reclaimed Soil and Acid Mine Drainage (AMD) Site.</title>
        <authorList>
            <person name="Steinbock B."/>
            <person name="Bechtold R."/>
            <person name="Sevigny J.L."/>
            <person name="Thomas D."/>
            <person name="Cuthill L.R."/>
            <person name="Aveiro Johannsen E.J."/>
            <person name="Thomas K."/>
            <person name="Ghosh A."/>
        </authorList>
    </citation>
    <scope>NUCLEOTIDE SEQUENCE [LARGE SCALE GENOMIC DNA]</scope>
    <source>
        <strain evidence="2 3">F-B2</strain>
    </source>
</reference>
<evidence type="ECO:0000313" key="2">
    <source>
        <dbReference type="EMBL" id="TDL42260.1"/>
    </source>
</evidence>
<protein>
    <submittedName>
        <fullName evidence="2">ABC transporter permease</fullName>
    </submittedName>
</protein>
<dbReference type="PANTHER" id="PTHR43471">
    <property type="entry name" value="ABC TRANSPORTER PERMEASE"/>
    <property type="match status" value="1"/>
</dbReference>
<organism evidence="2 3">
    <name type="scientific">Microbacterium oleivorans</name>
    <dbReference type="NCBI Taxonomy" id="273677"/>
    <lineage>
        <taxon>Bacteria</taxon>
        <taxon>Bacillati</taxon>
        <taxon>Actinomycetota</taxon>
        <taxon>Actinomycetes</taxon>
        <taxon>Micrococcales</taxon>
        <taxon>Microbacteriaceae</taxon>
        <taxon>Microbacterium</taxon>
    </lineage>
</organism>
<comment type="caution">
    <text evidence="2">The sequence shown here is derived from an EMBL/GenBank/DDBJ whole genome shotgun (WGS) entry which is preliminary data.</text>
</comment>
<evidence type="ECO:0000313" key="3">
    <source>
        <dbReference type="Proteomes" id="UP000295633"/>
    </source>
</evidence>
<name>A0A4R5YBF4_9MICO</name>
<feature type="transmembrane region" description="Helical" evidence="1">
    <location>
        <begin position="138"/>
        <end position="159"/>
    </location>
</feature>
<dbReference type="Proteomes" id="UP000295633">
    <property type="component" value="Unassembled WGS sequence"/>
</dbReference>
<gene>
    <name evidence="2" type="ORF">E2R54_14895</name>
</gene>
<keyword evidence="1" id="KW-0472">Membrane</keyword>
<dbReference type="EMBL" id="SMZX01000003">
    <property type="protein sequence ID" value="TDL42260.1"/>
    <property type="molecule type" value="Genomic_DNA"/>
</dbReference>
<evidence type="ECO:0000256" key="1">
    <source>
        <dbReference type="SAM" id="Phobius"/>
    </source>
</evidence>
<dbReference type="RefSeq" id="WP_133400343.1">
    <property type="nucleotide sequence ID" value="NZ_SMZX01000003.1"/>
</dbReference>